<evidence type="ECO:0008006" key="4">
    <source>
        <dbReference type="Google" id="ProtNLM"/>
    </source>
</evidence>
<dbReference type="AlphaFoldDB" id="V7DF38"/>
<feature type="transmembrane region" description="Helical" evidence="1">
    <location>
        <begin position="88"/>
        <end position="109"/>
    </location>
</feature>
<dbReference type="Proteomes" id="UP000018511">
    <property type="component" value="Unassembled WGS sequence"/>
</dbReference>
<feature type="transmembrane region" description="Helical" evidence="1">
    <location>
        <begin position="59"/>
        <end position="79"/>
    </location>
</feature>
<keyword evidence="1" id="KW-1133">Transmembrane helix</keyword>
<dbReference type="PATRIC" id="fig|1388762.3.peg.699"/>
<feature type="transmembrane region" description="Helical" evidence="1">
    <location>
        <begin position="129"/>
        <end position="148"/>
    </location>
</feature>
<feature type="transmembrane region" description="Helical" evidence="1">
    <location>
        <begin position="192"/>
        <end position="209"/>
    </location>
</feature>
<sequence>MEGKHRMKPLDRLLLASGLLIPFWLLAGVWFTALAYPGYDHLQQAMSQLGAVGSPTQNWSPLVNNFPLAMLFTLFAWGLARRWRGSKLALLSAALVLFHGLGSLGTGWFPCDQGCAPAQPSPSQQLHNLSGLLMFLSLTLASALWAWLGNRIAGSRALGLFSLACVVLAIVTVVLMGKAAQSGQWFGLYQRLNYGVSVIWVASLAWTSLRTHRASPLRMATT</sequence>
<accession>V7DF38</accession>
<dbReference type="EMBL" id="AXUP01000024">
    <property type="protein sequence ID" value="ESW40884.1"/>
    <property type="molecule type" value="Genomic_DNA"/>
</dbReference>
<proteinExistence type="predicted"/>
<reference evidence="2 3" key="1">
    <citation type="submission" date="2013-10" db="EMBL/GenBank/DDBJ databases">
        <title>Whole Genome Shotgun Sequence of Pseudomonas taiwanensis SJ9.</title>
        <authorList>
            <person name="Hong S.-J."/>
            <person name="Shin J.-H."/>
        </authorList>
    </citation>
    <scope>NUCLEOTIDE SEQUENCE [LARGE SCALE GENOMIC DNA]</scope>
    <source>
        <strain evidence="2 3">SJ9</strain>
    </source>
</reference>
<gene>
    <name evidence="2" type="ORF">O164_03510</name>
</gene>
<evidence type="ECO:0000313" key="3">
    <source>
        <dbReference type="Proteomes" id="UP000018511"/>
    </source>
</evidence>
<dbReference type="InterPro" id="IPR009339">
    <property type="entry name" value="DUF998"/>
</dbReference>
<keyword evidence="1" id="KW-0472">Membrane</keyword>
<evidence type="ECO:0000313" key="2">
    <source>
        <dbReference type="EMBL" id="ESW40884.1"/>
    </source>
</evidence>
<comment type="caution">
    <text evidence="2">The sequence shown here is derived from an EMBL/GenBank/DDBJ whole genome shotgun (WGS) entry which is preliminary data.</text>
</comment>
<organism evidence="2 3">
    <name type="scientific">Pseudomonas taiwanensis SJ9</name>
    <dbReference type="NCBI Taxonomy" id="1388762"/>
    <lineage>
        <taxon>Bacteria</taxon>
        <taxon>Pseudomonadati</taxon>
        <taxon>Pseudomonadota</taxon>
        <taxon>Gammaproteobacteria</taxon>
        <taxon>Pseudomonadales</taxon>
        <taxon>Pseudomonadaceae</taxon>
        <taxon>Pseudomonas</taxon>
    </lineage>
</organism>
<name>V7DF38_9PSED</name>
<dbReference type="Pfam" id="PF06197">
    <property type="entry name" value="DUF998"/>
    <property type="match status" value="1"/>
</dbReference>
<keyword evidence="1" id="KW-0812">Transmembrane</keyword>
<feature type="transmembrane region" description="Helical" evidence="1">
    <location>
        <begin position="160"/>
        <end position="180"/>
    </location>
</feature>
<protein>
    <recommendedName>
        <fullName evidence="4">DUF998 domain-containing protein</fullName>
    </recommendedName>
</protein>
<evidence type="ECO:0000256" key="1">
    <source>
        <dbReference type="SAM" id="Phobius"/>
    </source>
</evidence>